<comment type="caution">
    <text evidence="1">The sequence shown here is derived from an EMBL/GenBank/DDBJ whole genome shotgun (WGS) entry which is preliminary data.</text>
</comment>
<evidence type="ECO:0000313" key="2">
    <source>
        <dbReference type="Proteomes" id="UP000018559"/>
    </source>
</evidence>
<dbReference type="AlphaFoldDB" id="V7HV06"/>
<dbReference type="EMBL" id="AWWH01000130">
    <property type="protein sequence ID" value="ETA74054.1"/>
    <property type="molecule type" value="Genomic_DNA"/>
</dbReference>
<accession>V7HV06</accession>
<evidence type="ECO:0000313" key="1">
    <source>
        <dbReference type="EMBL" id="ETA74054.1"/>
    </source>
</evidence>
<gene>
    <name evidence="1" type="ORF">LEQ_1514c</name>
</gene>
<reference evidence="1 2" key="1">
    <citation type="journal article" date="2014" name="Genome Announc.">
        <title>The Genome of the Predominant Equine Lactobacillus Species, Lactobacillus equi, Is Reflective of Its Lifestyle Adaptations to an Herbivorous Host.</title>
        <authorList>
            <person name="O'Donnell M.M."/>
            <person name="Harris H.M."/>
            <person name="O'Toole P.W."/>
            <person name="Ross R.P."/>
        </authorList>
    </citation>
    <scope>NUCLEOTIDE SEQUENCE [LARGE SCALE GENOMIC DNA]</scope>
    <source>
        <strain evidence="1 2">DPC 6820</strain>
    </source>
</reference>
<proteinExistence type="predicted"/>
<dbReference type="PATRIC" id="fig|1392007.3.peg.1138"/>
<dbReference type="Proteomes" id="UP000018559">
    <property type="component" value="Unassembled WGS sequence"/>
</dbReference>
<organism evidence="1 2">
    <name type="scientific">Ligilactobacillus equi DPC 6820</name>
    <dbReference type="NCBI Taxonomy" id="1392007"/>
    <lineage>
        <taxon>Bacteria</taxon>
        <taxon>Bacillati</taxon>
        <taxon>Bacillota</taxon>
        <taxon>Bacilli</taxon>
        <taxon>Lactobacillales</taxon>
        <taxon>Lactobacillaceae</taxon>
        <taxon>Ligilactobacillus</taxon>
    </lineage>
</organism>
<protein>
    <submittedName>
        <fullName evidence="1">Uncharacterized protein</fullName>
    </submittedName>
</protein>
<keyword evidence="2" id="KW-1185">Reference proteome</keyword>
<sequence length="42" mass="4912">MYRAEKQYLVEYIDNQGVLRNELVVATNPEQALEIAKEKMRG</sequence>
<name>V7HV06_9LACO</name>